<accession>A0ABS9KHC6</accession>
<keyword evidence="2" id="KW-0812">Transmembrane</keyword>
<organism evidence="3 4">
    <name type="scientific">Rhodohalobacter sulfatireducens</name>
    <dbReference type="NCBI Taxonomy" id="2911366"/>
    <lineage>
        <taxon>Bacteria</taxon>
        <taxon>Pseudomonadati</taxon>
        <taxon>Balneolota</taxon>
        <taxon>Balneolia</taxon>
        <taxon>Balneolales</taxon>
        <taxon>Balneolaceae</taxon>
        <taxon>Rhodohalobacter</taxon>
    </lineage>
</organism>
<evidence type="ECO:0000313" key="4">
    <source>
        <dbReference type="Proteomes" id="UP001165366"/>
    </source>
</evidence>
<proteinExistence type="predicted"/>
<sequence>MNEDIFIVAIVFGSIVSIVFLGIIGSIIKAWVKKGSSKNLSENKEFLFALREFKEKTDQRLSNLEAIVTDDKPSSSTKKKTDTKELPEKNQKSAIEIEIENDDKKESQKESGKLRNMLNQ</sequence>
<evidence type="ECO:0000256" key="2">
    <source>
        <dbReference type="SAM" id="Phobius"/>
    </source>
</evidence>
<keyword evidence="2" id="KW-1133">Transmembrane helix</keyword>
<reference evidence="3" key="1">
    <citation type="submission" date="2022-01" db="EMBL/GenBank/DDBJ databases">
        <authorList>
            <person name="Wang Y."/>
        </authorList>
    </citation>
    <scope>NUCLEOTIDE SEQUENCE</scope>
    <source>
        <strain evidence="3">WB101</strain>
    </source>
</reference>
<reference evidence="3" key="2">
    <citation type="submission" date="2024-05" db="EMBL/GenBank/DDBJ databases">
        <title>Rhodohalobacter halophilus gen. nov., sp. nov., a moderately halophilic member of the family Balneolaceae.</title>
        <authorList>
            <person name="Xia J."/>
        </authorList>
    </citation>
    <scope>NUCLEOTIDE SEQUENCE</scope>
    <source>
        <strain evidence="3">WB101</strain>
    </source>
</reference>
<feature type="compositionally biased region" description="Basic and acidic residues" evidence="1">
    <location>
        <begin position="102"/>
        <end position="113"/>
    </location>
</feature>
<keyword evidence="2" id="KW-0472">Membrane</keyword>
<feature type="transmembrane region" description="Helical" evidence="2">
    <location>
        <begin position="6"/>
        <end position="28"/>
    </location>
</feature>
<gene>
    <name evidence="3" type="ORF">L6773_16910</name>
</gene>
<dbReference type="EMBL" id="JAKLWS010000029">
    <property type="protein sequence ID" value="MCG2590259.1"/>
    <property type="molecule type" value="Genomic_DNA"/>
</dbReference>
<name>A0ABS9KHC6_9BACT</name>
<feature type="region of interest" description="Disordered" evidence="1">
    <location>
        <begin position="64"/>
        <end position="120"/>
    </location>
</feature>
<evidence type="ECO:0000256" key="1">
    <source>
        <dbReference type="SAM" id="MobiDB-lite"/>
    </source>
</evidence>
<evidence type="ECO:0000313" key="3">
    <source>
        <dbReference type="EMBL" id="MCG2590259.1"/>
    </source>
</evidence>
<protein>
    <submittedName>
        <fullName evidence="3">Uncharacterized protein</fullName>
    </submittedName>
</protein>
<dbReference type="Proteomes" id="UP001165366">
    <property type="component" value="Unassembled WGS sequence"/>
</dbReference>
<dbReference type="RefSeq" id="WP_237855626.1">
    <property type="nucleotide sequence ID" value="NZ_JAKLWS010000029.1"/>
</dbReference>
<comment type="caution">
    <text evidence="3">The sequence shown here is derived from an EMBL/GenBank/DDBJ whole genome shotgun (WGS) entry which is preliminary data.</text>
</comment>
<feature type="compositionally biased region" description="Basic and acidic residues" evidence="1">
    <location>
        <begin position="69"/>
        <end position="91"/>
    </location>
</feature>
<keyword evidence="4" id="KW-1185">Reference proteome</keyword>